<reference evidence="4" key="1">
    <citation type="submission" date="2020-03" db="EMBL/GenBank/DDBJ databases">
        <title>Whole-genome sequence of the purple nonsulfur bacterium Rhodocyclus tenuis DSM112.</title>
        <authorList>
            <person name="Kyndt J.A."/>
            <person name="Meyer T.E."/>
        </authorList>
    </citation>
    <scope>NUCLEOTIDE SEQUENCE [LARGE SCALE GENOMIC DNA]</scope>
    <source>
        <strain evidence="4">DSM 112</strain>
    </source>
</reference>
<dbReference type="InterPro" id="IPR002634">
    <property type="entry name" value="BolA"/>
</dbReference>
<dbReference type="InterPro" id="IPR036065">
    <property type="entry name" value="BolA-like_sf"/>
</dbReference>
<accession>A0ABX0WJZ5</accession>
<dbReference type="PROSITE" id="PS51257">
    <property type="entry name" value="PROKAR_LIPOPROTEIN"/>
    <property type="match status" value="1"/>
</dbReference>
<dbReference type="Pfam" id="PF01722">
    <property type="entry name" value="BolA"/>
    <property type="match status" value="1"/>
</dbReference>
<dbReference type="SUPFAM" id="SSF82657">
    <property type="entry name" value="BolA-like"/>
    <property type="match status" value="1"/>
</dbReference>
<dbReference type="PIRSF" id="PIRSF003113">
    <property type="entry name" value="BolA"/>
    <property type="match status" value="1"/>
</dbReference>
<dbReference type="PANTHER" id="PTHR46229">
    <property type="entry name" value="BOLA TRANSCRIPTION REGULATOR"/>
    <property type="match status" value="1"/>
</dbReference>
<comment type="caution">
    <text evidence="3">The sequence shown here is derived from an EMBL/GenBank/DDBJ whole genome shotgun (WGS) entry which is preliminary data.</text>
</comment>
<organism evidence="3 4">
    <name type="scientific">Rhodocyclus gracilis</name>
    <dbReference type="NCBI Taxonomy" id="2929842"/>
    <lineage>
        <taxon>Bacteria</taxon>
        <taxon>Pseudomonadati</taxon>
        <taxon>Pseudomonadota</taxon>
        <taxon>Betaproteobacteria</taxon>
        <taxon>Rhodocyclales</taxon>
        <taxon>Rhodocyclaceae</taxon>
        <taxon>Rhodocyclus</taxon>
    </lineage>
</organism>
<gene>
    <name evidence="3" type="ORF">HCX48_06945</name>
</gene>
<evidence type="ECO:0000256" key="1">
    <source>
        <dbReference type="ARBA" id="ARBA00005578"/>
    </source>
</evidence>
<sequence length="81" mass="8869">MMQPEKLQQLIAAGIACTHVEVTGDGQHFEARIVSDDFVGKSRVARQQHVNGVLRAYFDSGELHALSMQTLTTAEWSAARG</sequence>
<dbReference type="PANTHER" id="PTHR46229:SF2">
    <property type="entry name" value="BOLA-LIKE PROTEIN 1"/>
    <property type="match status" value="1"/>
</dbReference>
<dbReference type="EMBL" id="JAATWB010000004">
    <property type="protein sequence ID" value="NJA88954.1"/>
    <property type="molecule type" value="Genomic_DNA"/>
</dbReference>
<protein>
    <submittedName>
        <fullName evidence="3">BolA/IbaG family iron-sulfur metabolism protein</fullName>
    </submittedName>
</protein>
<name>A0ABX0WJZ5_9RHOO</name>
<dbReference type="Proteomes" id="UP000720344">
    <property type="component" value="Unassembled WGS sequence"/>
</dbReference>
<dbReference type="Gene3D" id="3.30.300.90">
    <property type="entry name" value="BolA-like"/>
    <property type="match status" value="1"/>
</dbReference>
<evidence type="ECO:0000313" key="3">
    <source>
        <dbReference type="EMBL" id="NJA88954.1"/>
    </source>
</evidence>
<evidence type="ECO:0000313" key="4">
    <source>
        <dbReference type="Proteomes" id="UP000720344"/>
    </source>
</evidence>
<dbReference type="InterPro" id="IPR050961">
    <property type="entry name" value="BolA/IbaG_stress_morph_reg"/>
</dbReference>
<evidence type="ECO:0000256" key="2">
    <source>
        <dbReference type="RuleBase" id="RU003860"/>
    </source>
</evidence>
<proteinExistence type="inferred from homology"/>
<dbReference type="RefSeq" id="WP_153590601.1">
    <property type="nucleotide sequence ID" value="NZ_JAATWB010000004.1"/>
</dbReference>
<comment type="similarity">
    <text evidence="1 2">Belongs to the BolA/IbaG family.</text>
</comment>
<keyword evidence="4" id="KW-1185">Reference proteome</keyword>